<evidence type="ECO:0000256" key="3">
    <source>
        <dbReference type="ARBA" id="ARBA00022777"/>
    </source>
</evidence>
<organism evidence="8 9">
    <name type="scientific">Novipirellula rosea</name>
    <dbReference type="NCBI Taxonomy" id="1031540"/>
    <lineage>
        <taxon>Bacteria</taxon>
        <taxon>Pseudomonadati</taxon>
        <taxon>Planctomycetota</taxon>
        <taxon>Planctomycetia</taxon>
        <taxon>Pirellulales</taxon>
        <taxon>Pirellulaceae</taxon>
        <taxon>Novipirellula</taxon>
    </lineage>
</organism>
<protein>
    <recommendedName>
        <fullName evidence="7">Protein kinase domain-containing protein</fullName>
    </recommendedName>
</protein>
<feature type="transmembrane region" description="Helical" evidence="6">
    <location>
        <begin position="155"/>
        <end position="176"/>
    </location>
</feature>
<evidence type="ECO:0000259" key="7">
    <source>
        <dbReference type="PROSITE" id="PS50011"/>
    </source>
</evidence>
<keyword evidence="6" id="KW-0812">Transmembrane</keyword>
<evidence type="ECO:0000256" key="6">
    <source>
        <dbReference type="SAM" id="Phobius"/>
    </source>
</evidence>
<proteinExistence type="predicted"/>
<feature type="binding site" evidence="5">
    <location>
        <position position="316"/>
    </location>
    <ligand>
        <name>ATP</name>
        <dbReference type="ChEBI" id="CHEBI:30616"/>
    </ligand>
</feature>
<evidence type="ECO:0000256" key="1">
    <source>
        <dbReference type="ARBA" id="ARBA00022679"/>
    </source>
</evidence>
<dbReference type="Gene3D" id="3.30.200.20">
    <property type="entry name" value="Phosphorylase Kinase, domain 1"/>
    <property type="match status" value="1"/>
</dbReference>
<dbReference type="PANTHER" id="PTHR43289">
    <property type="entry name" value="MITOGEN-ACTIVATED PROTEIN KINASE KINASE KINASE 20-RELATED"/>
    <property type="match status" value="1"/>
</dbReference>
<dbReference type="RefSeq" id="WP_345322800.1">
    <property type="nucleotide sequence ID" value="NZ_BAABGA010000035.1"/>
</dbReference>
<sequence length="583" mass="64703">MTPTQYTRVKEVFSEAIKLPPRDRVAFAQQQCSETPEILTEVLSLLKHHFAGTVLESPPSRPPPDTIIAEPSSPIDPNLVLKDVWEDNRQILRRRLIAIASVMAVLIAISMVRLFTYHNAVWGYGGRIGTLAVTVGCATILVYKPRVTLLQIRGAEVMVMASVGLLAIVIVVRLMLESAARQDAVTLISVHNWNFFVWTLIILVYGVFMPNTWRRAATILIPVAIIPGLVTLLAIRLDSRVGMLLGQDEFGMPLPVTLIAAGVSIYAAHLIHGARLFAYTAQRLAQYKVKRFIGEGGMGQVFEAEHRMLKRPCAIKLIQPEYCADDQALQRFQCEVRATAKLTHSHTIEIYDYGQTKDGVFFFAMELLPGMNLRNLVDTTGTLPAPRAVHFLVQVCEALCEAHSAGMIHRDVKPANIFASQRGGIDDFTKLLDFGVVRELSLNPQHSVESNMVAGTPGFMSPEQIASPCDVDARSDIYSVGAVAYFLLTGRPPFIGDSPLETMMAQVNQTPDLPSTYRDDIPPDLQSVIMRCLAKEVEQRIAGANCLLDELKRCKCADRWTQRDATTWWREQAMKANAQVPTL</sequence>
<feature type="transmembrane region" description="Helical" evidence="6">
    <location>
        <begin position="96"/>
        <end position="115"/>
    </location>
</feature>
<evidence type="ECO:0000256" key="5">
    <source>
        <dbReference type="PROSITE-ProRule" id="PRU10141"/>
    </source>
</evidence>
<dbReference type="Pfam" id="PF00069">
    <property type="entry name" value="Pkinase"/>
    <property type="match status" value="1"/>
</dbReference>
<dbReference type="CDD" id="cd14014">
    <property type="entry name" value="STKc_PknB_like"/>
    <property type="match status" value="1"/>
</dbReference>
<feature type="transmembrane region" description="Helical" evidence="6">
    <location>
        <begin position="121"/>
        <end position="143"/>
    </location>
</feature>
<keyword evidence="1" id="KW-0808">Transferase</keyword>
<keyword evidence="9" id="KW-1185">Reference proteome</keyword>
<dbReference type="PROSITE" id="PS00107">
    <property type="entry name" value="PROTEIN_KINASE_ATP"/>
    <property type="match status" value="1"/>
</dbReference>
<keyword evidence="6" id="KW-0472">Membrane</keyword>
<dbReference type="InterPro" id="IPR011009">
    <property type="entry name" value="Kinase-like_dom_sf"/>
</dbReference>
<keyword evidence="6" id="KW-1133">Transmembrane helix</keyword>
<dbReference type="Gene3D" id="1.10.510.10">
    <property type="entry name" value="Transferase(Phosphotransferase) domain 1"/>
    <property type="match status" value="1"/>
</dbReference>
<keyword evidence="4 5" id="KW-0067">ATP-binding</keyword>
<dbReference type="SMART" id="SM00220">
    <property type="entry name" value="S_TKc"/>
    <property type="match status" value="1"/>
</dbReference>
<reference evidence="9" key="1">
    <citation type="journal article" date="2019" name="Int. J. Syst. Evol. Microbiol.">
        <title>The Global Catalogue of Microorganisms (GCM) 10K type strain sequencing project: providing services to taxonomists for standard genome sequencing and annotation.</title>
        <authorList>
            <consortium name="The Broad Institute Genomics Platform"/>
            <consortium name="The Broad Institute Genome Sequencing Center for Infectious Disease"/>
            <person name="Wu L."/>
            <person name="Ma J."/>
        </authorList>
    </citation>
    <scope>NUCLEOTIDE SEQUENCE [LARGE SCALE GENOMIC DNA]</scope>
    <source>
        <strain evidence="9">JCM 17759</strain>
    </source>
</reference>
<evidence type="ECO:0000256" key="2">
    <source>
        <dbReference type="ARBA" id="ARBA00022741"/>
    </source>
</evidence>
<dbReference type="InterPro" id="IPR000719">
    <property type="entry name" value="Prot_kinase_dom"/>
</dbReference>
<evidence type="ECO:0000256" key="4">
    <source>
        <dbReference type="ARBA" id="ARBA00022840"/>
    </source>
</evidence>
<name>A0ABP8MT20_9BACT</name>
<dbReference type="Proteomes" id="UP001500840">
    <property type="component" value="Unassembled WGS sequence"/>
</dbReference>
<accession>A0ABP8MT20</accession>
<evidence type="ECO:0000313" key="8">
    <source>
        <dbReference type="EMBL" id="GAA4454506.1"/>
    </source>
</evidence>
<feature type="transmembrane region" description="Helical" evidence="6">
    <location>
        <begin position="216"/>
        <end position="235"/>
    </location>
</feature>
<feature type="domain" description="Protein kinase" evidence="7">
    <location>
        <begin position="287"/>
        <end position="552"/>
    </location>
</feature>
<feature type="transmembrane region" description="Helical" evidence="6">
    <location>
        <begin position="188"/>
        <end position="209"/>
    </location>
</feature>
<dbReference type="InterPro" id="IPR017441">
    <property type="entry name" value="Protein_kinase_ATP_BS"/>
</dbReference>
<evidence type="ECO:0000313" key="9">
    <source>
        <dbReference type="Proteomes" id="UP001500840"/>
    </source>
</evidence>
<gene>
    <name evidence="8" type="ORF">GCM10023156_27070</name>
</gene>
<dbReference type="SUPFAM" id="SSF56112">
    <property type="entry name" value="Protein kinase-like (PK-like)"/>
    <property type="match status" value="1"/>
</dbReference>
<dbReference type="PANTHER" id="PTHR43289:SF6">
    <property type="entry name" value="SERINE_THREONINE-PROTEIN KINASE NEKL-3"/>
    <property type="match status" value="1"/>
</dbReference>
<keyword evidence="3" id="KW-0418">Kinase</keyword>
<feature type="transmembrane region" description="Helical" evidence="6">
    <location>
        <begin position="255"/>
        <end position="278"/>
    </location>
</feature>
<comment type="caution">
    <text evidence="8">The sequence shown here is derived from an EMBL/GenBank/DDBJ whole genome shotgun (WGS) entry which is preliminary data.</text>
</comment>
<keyword evidence="2 5" id="KW-0547">Nucleotide-binding</keyword>
<dbReference type="EMBL" id="BAABGA010000035">
    <property type="protein sequence ID" value="GAA4454506.1"/>
    <property type="molecule type" value="Genomic_DNA"/>
</dbReference>
<dbReference type="PROSITE" id="PS50011">
    <property type="entry name" value="PROTEIN_KINASE_DOM"/>
    <property type="match status" value="1"/>
</dbReference>